<feature type="region of interest" description="Disordered" evidence="2">
    <location>
        <begin position="84"/>
        <end position="131"/>
    </location>
</feature>
<protein>
    <recommendedName>
        <fullName evidence="3">J domain-containing protein</fullName>
    </recommendedName>
</protein>
<dbReference type="SUPFAM" id="SSF49493">
    <property type="entry name" value="HSP40/DnaJ peptide-binding domain"/>
    <property type="match status" value="2"/>
</dbReference>
<organism evidence="4">
    <name type="scientific">Oryza sativa subsp. japonica</name>
    <name type="common">Rice</name>
    <dbReference type="NCBI Taxonomy" id="39947"/>
    <lineage>
        <taxon>Eukaryota</taxon>
        <taxon>Viridiplantae</taxon>
        <taxon>Streptophyta</taxon>
        <taxon>Embryophyta</taxon>
        <taxon>Tracheophyta</taxon>
        <taxon>Spermatophyta</taxon>
        <taxon>Magnoliopsida</taxon>
        <taxon>Liliopsida</taxon>
        <taxon>Poales</taxon>
        <taxon>Poaceae</taxon>
        <taxon>BOP clade</taxon>
        <taxon>Oryzoideae</taxon>
        <taxon>Oryzeae</taxon>
        <taxon>Oryzinae</taxon>
        <taxon>Oryza</taxon>
        <taxon>Oryza sativa</taxon>
    </lineage>
</organism>
<dbReference type="EMBL" id="CM000142">
    <property type="protein sequence ID" value="EEE63797.1"/>
    <property type="molecule type" value="Genomic_DNA"/>
</dbReference>
<dbReference type="CDD" id="cd06257">
    <property type="entry name" value="DnaJ"/>
    <property type="match status" value="1"/>
</dbReference>
<accession>B9FPQ5</accession>
<dbReference type="PRINTS" id="PR00625">
    <property type="entry name" value="JDOMAIN"/>
</dbReference>
<dbReference type="Gene3D" id="1.10.287.110">
    <property type="entry name" value="DnaJ domain"/>
    <property type="match status" value="1"/>
</dbReference>
<reference evidence="4" key="2">
    <citation type="submission" date="2008-12" db="EMBL/GenBank/DDBJ databases">
        <title>Improved gene annotation of the rice (Oryza sativa) genomes.</title>
        <authorList>
            <person name="Wang J."/>
            <person name="Li R."/>
            <person name="Fan W."/>
            <person name="Huang Q."/>
            <person name="Zhang J."/>
            <person name="Zhou Y."/>
            <person name="Hu Y."/>
            <person name="Zi S."/>
            <person name="Li J."/>
            <person name="Ni P."/>
            <person name="Zheng H."/>
            <person name="Zhang Y."/>
            <person name="Zhao M."/>
            <person name="Hao Q."/>
            <person name="McDermott J."/>
            <person name="Samudrala R."/>
            <person name="Kristiansen K."/>
            <person name="Wong G.K.-S."/>
        </authorList>
    </citation>
    <scope>NUCLEOTIDE SEQUENCE</scope>
</reference>
<sequence length="401" mass="42969">MGNPPELYYRILNISRDTSPKEIRAAYKTLVRQWHPDKHPPSSKNEAEARFKAITEAYEALLDQQENRAAFGARGNVDAVDEKGDRTAAAGGGGCGGATTTGGVGGDGRAPSSAMPRAQGPREEEGALGGGAAADEDRAVRHAGEGVQEAGAVQLDGPRRGRRRRAAARLRRVLELRRAQGAAAGAQGGVHPRGALQRVQEGGEVHPRRRRQERSKHEIFTHASFAVCPPLPSLLVSKKEETKTIRVKPGWKKGMKVTFEGMGDERPGCLPGDAVFTISERKHKVFKRKGNDLVLKAEVPLVSALTGWSFSFRLIGGEKMSFTFRDEVISPGYEKVVAGEGMPVVAAGGGGEKAAAGRGEIRVKFEVVFPKNLTGEQGAGLARILRACPGSNYQTHSSTHF</sequence>
<dbReference type="InterPro" id="IPR008971">
    <property type="entry name" value="HSP40/DnaJ_pept-bd"/>
</dbReference>
<dbReference type="Proteomes" id="UP000007752">
    <property type="component" value="Chromosome 5"/>
</dbReference>
<dbReference type="PANTHER" id="PTHR24078:SF539">
    <property type="entry name" value="CHAPERONE DNAJ C-TERMINAL DOMAIN-CONTAINING PROTEIN"/>
    <property type="match status" value="1"/>
</dbReference>
<evidence type="ECO:0000313" key="4">
    <source>
        <dbReference type="EMBL" id="EEE63797.1"/>
    </source>
</evidence>
<dbReference type="InterPro" id="IPR051339">
    <property type="entry name" value="DnaJ_subfamily_B"/>
</dbReference>
<name>B9FPQ5_ORYSJ</name>
<dbReference type="PROSITE" id="PS50076">
    <property type="entry name" value="DNAJ_2"/>
    <property type="match status" value="1"/>
</dbReference>
<evidence type="ECO:0000259" key="3">
    <source>
        <dbReference type="PROSITE" id="PS50076"/>
    </source>
</evidence>
<gene>
    <name evidence="4" type="ORF">OsJ_18621</name>
</gene>
<feature type="domain" description="J" evidence="3">
    <location>
        <begin position="7"/>
        <end position="75"/>
    </location>
</feature>
<reference evidence="4" key="1">
    <citation type="journal article" date="2005" name="PLoS Biol.">
        <title>The genomes of Oryza sativa: a history of duplications.</title>
        <authorList>
            <person name="Yu J."/>
            <person name="Wang J."/>
            <person name="Lin W."/>
            <person name="Li S."/>
            <person name="Li H."/>
            <person name="Zhou J."/>
            <person name="Ni P."/>
            <person name="Dong W."/>
            <person name="Hu S."/>
            <person name="Zeng C."/>
            <person name="Zhang J."/>
            <person name="Zhang Y."/>
            <person name="Li R."/>
            <person name="Xu Z."/>
            <person name="Li S."/>
            <person name="Li X."/>
            <person name="Zheng H."/>
            <person name="Cong L."/>
            <person name="Lin L."/>
            <person name="Yin J."/>
            <person name="Geng J."/>
            <person name="Li G."/>
            <person name="Shi J."/>
            <person name="Liu J."/>
            <person name="Lv H."/>
            <person name="Li J."/>
            <person name="Wang J."/>
            <person name="Deng Y."/>
            <person name="Ran L."/>
            <person name="Shi X."/>
            <person name="Wang X."/>
            <person name="Wu Q."/>
            <person name="Li C."/>
            <person name="Ren X."/>
            <person name="Wang J."/>
            <person name="Wang X."/>
            <person name="Li D."/>
            <person name="Liu D."/>
            <person name="Zhang X."/>
            <person name="Ji Z."/>
            <person name="Zhao W."/>
            <person name="Sun Y."/>
            <person name="Zhang Z."/>
            <person name="Bao J."/>
            <person name="Han Y."/>
            <person name="Dong L."/>
            <person name="Ji J."/>
            <person name="Chen P."/>
            <person name="Wu S."/>
            <person name="Liu J."/>
            <person name="Xiao Y."/>
            <person name="Bu D."/>
            <person name="Tan J."/>
            <person name="Yang L."/>
            <person name="Ye C."/>
            <person name="Zhang J."/>
            <person name="Xu J."/>
            <person name="Zhou Y."/>
            <person name="Yu Y."/>
            <person name="Zhang B."/>
            <person name="Zhuang S."/>
            <person name="Wei H."/>
            <person name="Liu B."/>
            <person name="Lei M."/>
            <person name="Yu H."/>
            <person name="Li Y."/>
            <person name="Xu H."/>
            <person name="Wei S."/>
            <person name="He X."/>
            <person name="Fang L."/>
            <person name="Zhang Z."/>
            <person name="Zhang Y."/>
            <person name="Huang X."/>
            <person name="Su Z."/>
            <person name="Tong W."/>
            <person name="Li J."/>
            <person name="Tong Z."/>
            <person name="Li S."/>
            <person name="Ye J."/>
            <person name="Wang L."/>
            <person name="Fang L."/>
            <person name="Lei T."/>
            <person name="Chen C."/>
            <person name="Chen H."/>
            <person name="Xu Z."/>
            <person name="Li H."/>
            <person name="Huang H."/>
            <person name="Zhang F."/>
            <person name="Xu H."/>
            <person name="Li N."/>
            <person name="Zhao C."/>
            <person name="Li S."/>
            <person name="Dong L."/>
            <person name="Huang Y."/>
            <person name="Li L."/>
            <person name="Xi Y."/>
            <person name="Qi Q."/>
            <person name="Li W."/>
            <person name="Zhang B."/>
            <person name="Hu W."/>
            <person name="Zhang Y."/>
            <person name="Tian X."/>
            <person name="Jiao Y."/>
            <person name="Liang X."/>
            <person name="Jin J."/>
            <person name="Gao L."/>
            <person name="Zheng W."/>
            <person name="Hao B."/>
            <person name="Liu S."/>
            <person name="Wang W."/>
            <person name="Yuan L."/>
            <person name="Cao M."/>
            <person name="McDermott J."/>
            <person name="Samudrala R."/>
            <person name="Wang J."/>
            <person name="Wong G.K."/>
            <person name="Yang H."/>
        </authorList>
    </citation>
    <scope>NUCLEOTIDE SEQUENCE [LARGE SCALE GENOMIC DNA]</scope>
</reference>
<evidence type="ECO:0000256" key="2">
    <source>
        <dbReference type="SAM" id="MobiDB-lite"/>
    </source>
</evidence>
<dbReference type="GO" id="GO:0005783">
    <property type="term" value="C:endoplasmic reticulum"/>
    <property type="evidence" value="ECO:0007669"/>
    <property type="project" value="UniProtKB-ARBA"/>
</dbReference>
<evidence type="ECO:0000256" key="1">
    <source>
        <dbReference type="ARBA" id="ARBA00023186"/>
    </source>
</evidence>
<dbReference type="GO" id="GO:0051082">
    <property type="term" value="F:unfolded protein binding"/>
    <property type="evidence" value="ECO:0007669"/>
    <property type="project" value="InterPro"/>
</dbReference>
<dbReference type="Pfam" id="PF01556">
    <property type="entry name" value="DnaJ_C"/>
    <property type="match status" value="1"/>
</dbReference>
<dbReference type="FunFam" id="1.10.287.110:FF:000125">
    <property type="entry name" value="HSP40/DnaJ peptide-binding protein"/>
    <property type="match status" value="1"/>
</dbReference>
<dbReference type="InterPro" id="IPR036869">
    <property type="entry name" value="J_dom_sf"/>
</dbReference>
<dbReference type="CDD" id="cd10747">
    <property type="entry name" value="DnaJ_C"/>
    <property type="match status" value="1"/>
</dbReference>
<dbReference type="PANTHER" id="PTHR24078">
    <property type="entry name" value="DNAJ HOMOLOG SUBFAMILY C MEMBER"/>
    <property type="match status" value="1"/>
</dbReference>
<dbReference type="Gene3D" id="2.60.260.20">
    <property type="entry name" value="Urease metallochaperone UreE, N-terminal domain"/>
    <property type="match status" value="2"/>
</dbReference>
<dbReference type="SMART" id="SM00271">
    <property type="entry name" value="DnaJ"/>
    <property type="match status" value="1"/>
</dbReference>
<dbReference type="HOGENOM" id="CLU_017633_6_1_1"/>
<dbReference type="InterPro" id="IPR002939">
    <property type="entry name" value="DnaJ_C"/>
</dbReference>
<dbReference type="AlphaFoldDB" id="B9FPQ5"/>
<dbReference type="InterPro" id="IPR001623">
    <property type="entry name" value="DnaJ_domain"/>
</dbReference>
<feature type="compositionally biased region" description="Gly residues" evidence="2">
    <location>
        <begin position="90"/>
        <end position="108"/>
    </location>
</feature>
<keyword evidence="1" id="KW-0143">Chaperone</keyword>
<dbReference type="SUPFAM" id="SSF46565">
    <property type="entry name" value="Chaperone J-domain"/>
    <property type="match status" value="1"/>
</dbReference>
<dbReference type="Pfam" id="PF00226">
    <property type="entry name" value="DnaJ"/>
    <property type="match status" value="1"/>
</dbReference>
<dbReference type="GO" id="GO:0006457">
    <property type="term" value="P:protein folding"/>
    <property type="evidence" value="ECO:0007669"/>
    <property type="project" value="InterPro"/>
</dbReference>
<proteinExistence type="predicted"/>